<protein>
    <submittedName>
        <fullName evidence="2">Uncharacterized protein</fullName>
    </submittedName>
</protein>
<evidence type="ECO:0000256" key="1">
    <source>
        <dbReference type="SAM" id="Phobius"/>
    </source>
</evidence>
<dbReference type="EMBL" id="MK500328">
    <property type="protein sequence ID" value="QBK85880.1"/>
    <property type="molecule type" value="Genomic_DNA"/>
</dbReference>
<gene>
    <name evidence="2" type="ORF">LCMAC101_04750</name>
</gene>
<evidence type="ECO:0000313" key="2">
    <source>
        <dbReference type="EMBL" id="QBK85880.1"/>
    </source>
</evidence>
<accession>A0A481YSD9</accession>
<keyword evidence="1" id="KW-0812">Transmembrane</keyword>
<keyword evidence="1" id="KW-0472">Membrane</keyword>
<keyword evidence="1" id="KW-1133">Transmembrane helix</keyword>
<feature type="transmembrane region" description="Helical" evidence="1">
    <location>
        <begin position="73"/>
        <end position="91"/>
    </location>
</feature>
<name>A0A481YSD9_9VIRU</name>
<proteinExistence type="predicted"/>
<organism evidence="2">
    <name type="scientific">Marseillevirus LCMAC101</name>
    <dbReference type="NCBI Taxonomy" id="2506602"/>
    <lineage>
        <taxon>Viruses</taxon>
        <taxon>Varidnaviria</taxon>
        <taxon>Bamfordvirae</taxon>
        <taxon>Nucleocytoviricota</taxon>
        <taxon>Megaviricetes</taxon>
        <taxon>Pimascovirales</taxon>
        <taxon>Pimascovirales incertae sedis</taxon>
        <taxon>Marseilleviridae</taxon>
    </lineage>
</organism>
<feature type="transmembrane region" description="Helical" evidence="1">
    <location>
        <begin position="32"/>
        <end position="52"/>
    </location>
</feature>
<sequence>MGEFMGGFGGWYITHFIFFYIIGLLFPDCMLLAMTLGALFEIIESVTAPILFSDRAPFPDMQYTRWDGTPIDLLFNFTGFVAGMLTTKYFLNGKPPKVPWVSADSEISKAHRENYKNGNEN</sequence>
<reference evidence="2" key="1">
    <citation type="journal article" date="2019" name="MBio">
        <title>Virus Genomes from Deep Sea Sediments Expand the Ocean Megavirome and Support Independent Origins of Viral Gigantism.</title>
        <authorList>
            <person name="Backstrom D."/>
            <person name="Yutin N."/>
            <person name="Jorgensen S.L."/>
            <person name="Dharamshi J."/>
            <person name="Homa F."/>
            <person name="Zaremba-Niedwiedzka K."/>
            <person name="Spang A."/>
            <person name="Wolf Y.I."/>
            <person name="Koonin E.V."/>
            <person name="Ettema T.J."/>
        </authorList>
    </citation>
    <scope>NUCLEOTIDE SEQUENCE</scope>
</reference>
<feature type="transmembrane region" description="Helical" evidence="1">
    <location>
        <begin position="7"/>
        <end position="26"/>
    </location>
</feature>